<dbReference type="GO" id="GO:0047429">
    <property type="term" value="F:nucleoside triphosphate diphosphatase activity"/>
    <property type="evidence" value="ECO:0007669"/>
    <property type="project" value="UniProtKB-EC"/>
</dbReference>
<feature type="site" description="Important for substrate specificity" evidence="9">
    <location>
        <position position="161"/>
    </location>
</feature>
<evidence type="ECO:0000313" key="11">
    <source>
        <dbReference type="Proteomes" id="UP000599024"/>
    </source>
</evidence>
<dbReference type="InterPro" id="IPR029001">
    <property type="entry name" value="ITPase-like_fam"/>
</dbReference>
<comment type="cofactor">
    <cofactor evidence="1 9">
        <name>a divalent metal cation</name>
        <dbReference type="ChEBI" id="CHEBI:60240"/>
    </cofactor>
</comment>
<evidence type="ECO:0000313" key="10">
    <source>
        <dbReference type="EMBL" id="MBC8207682.1"/>
    </source>
</evidence>
<dbReference type="InterPro" id="IPR003697">
    <property type="entry name" value="Maf-like"/>
</dbReference>
<protein>
    <recommendedName>
        <fullName evidence="9">dTTP/UTP pyrophosphatase</fullName>
        <shortName evidence="9">dTTPase/UTPase</shortName>
        <ecNumber evidence="9">3.6.1.9</ecNumber>
    </recommendedName>
    <alternativeName>
        <fullName evidence="9">Nucleoside triphosphate pyrophosphatase</fullName>
    </alternativeName>
    <alternativeName>
        <fullName evidence="9">Nucleotide pyrophosphatase</fullName>
        <shortName evidence="9">Nucleotide PPase</shortName>
    </alternativeName>
</protein>
<dbReference type="AlphaFoldDB" id="A0A8J6TCW4"/>
<dbReference type="PANTHER" id="PTHR43213">
    <property type="entry name" value="BIFUNCTIONAL DTTP/UTP PYROPHOSPHATASE/METHYLTRANSFERASE PROTEIN-RELATED"/>
    <property type="match status" value="1"/>
</dbReference>
<dbReference type="SUPFAM" id="SSF52972">
    <property type="entry name" value="ITPase-like"/>
    <property type="match status" value="1"/>
</dbReference>
<comment type="caution">
    <text evidence="9">Lacks conserved residue(s) required for the propagation of feature annotation.</text>
</comment>
<dbReference type="EMBL" id="JACNLK010000009">
    <property type="protein sequence ID" value="MBC8207682.1"/>
    <property type="molecule type" value="Genomic_DNA"/>
</dbReference>
<dbReference type="FunFam" id="3.90.950.10:FF:000005">
    <property type="entry name" value="7-methyl-GTP pyrophosphatase"/>
    <property type="match status" value="1"/>
</dbReference>
<evidence type="ECO:0000256" key="8">
    <source>
        <dbReference type="ARBA" id="ARBA00060749"/>
    </source>
</evidence>
<evidence type="ECO:0000256" key="7">
    <source>
        <dbReference type="ARBA" id="ARBA00053369"/>
    </source>
</evidence>
<keyword evidence="4 9" id="KW-0378">Hydrolase</keyword>
<comment type="similarity">
    <text evidence="9">Belongs to the Maf family. YhdE subfamily.</text>
</comment>
<keyword evidence="3 9" id="KW-0963">Cytoplasm</keyword>
<sequence>MGRIFCTQKSLILASASPRRQQFLTELGLEYQVQAAEINETPHSGELPLDFVRRMAREKAMVVAESFPQHWIAAADTIVVLEGEILGKPASAHGAQEMLMRLSGREHVVLTGFSLVAKNWGVAEVSSVATRVVFQPFSAREAQAYVATGEPMDKAGSYGIQGLGAFLVKELRGSYTNVVGLPLVEFLHLLQKHGVAVPCGS</sequence>
<accession>A0A8J6TCW4</accession>
<dbReference type="HAMAP" id="MF_00528">
    <property type="entry name" value="Maf"/>
    <property type="match status" value="1"/>
</dbReference>
<evidence type="ECO:0000256" key="6">
    <source>
        <dbReference type="ARBA" id="ARBA00050213"/>
    </source>
</evidence>
<dbReference type="Pfam" id="PF02545">
    <property type="entry name" value="Maf"/>
    <property type="match status" value="1"/>
</dbReference>
<dbReference type="NCBIfam" id="TIGR00172">
    <property type="entry name" value="maf"/>
    <property type="match status" value="1"/>
</dbReference>
<evidence type="ECO:0000256" key="5">
    <source>
        <dbReference type="ARBA" id="ARBA00023080"/>
    </source>
</evidence>
<evidence type="ECO:0000256" key="1">
    <source>
        <dbReference type="ARBA" id="ARBA00001968"/>
    </source>
</evidence>
<comment type="similarity">
    <text evidence="8">Belongs to the Maf family. YceF subfamily.</text>
</comment>
<feature type="active site" description="Proton acceptor" evidence="9">
    <location>
        <position position="76"/>
    </location>
</feature>
<comment type="catalytic activity">
    <reaction evidence="9">
        <text>UTP + H2O = UMP + diphosphate + H(+)</text>
        <dbReference type="Rhea" id="RHEA:29395"/>
        <dbReference type="ChEBI" id="CHEBI:15377"/>
        <dbReference type="ChEBI" id="CHEBI:15378"/>
        <dbReference type="ChEBI" id="CHEBI:33019"/>
        <dbReference type="ChEBI" id="CHEBI:46398"/>
        <dbReference type="ChEBI" id="CHEBI:57865"/>
        <dbReference type="EC" id="3.6.1.9"/>
    </reaction>
</comment>
<feature type="site" description="Important for substrate specificity" evidence="9">
    <location>
        <position position="77"/>
    </location>
</feature>
<dbReference type="GO" id="GO:0005737">
    <property type="term" value="C:cytoplasm"/>
    <property type="evidence" value="ECO:0007669"/>
    <property type="project" value="UniProtKB-SubCell"/>
</dbReference>
<evidence type="ECO:0000256" key="3">
    <source>
        <dbReference type="ARBA" id="ARBA00022490"/>
    </source>
</evidence>
<dbReference type="GO" id="GO:0009117">
    <property type="term" value="P:nucleotide metabolic process"/>
    <property type="evidence" value="ECO:0007669"/>
    <property type="project" value="UniProtKB-KW"/>
</dbReference>
<dbReference type="Proteomes" id="UP000599024">
    <property type="component" value="Unassembled WGS sequence"/>
</dbReference>
<proteinExistence type="inferred from homology"/>
<dbReference type="EC" id="3.6.1.9" evidence="9"/>
<dbReference type="CDD" id="cd00555">
    <property type="entry name" value="Maf"/>
    <property type="match status" value="1"/>
</dbReference>
<organism evidence="10 11">
    <name type="scientific">Candidatus Desulfatifera sulfidica</name>
    <dbReference type="NCBI Taxonomy" id="2841691"/>
    <lineage>
        <taxon>Bacteria</taxon>
        <taxon>Pseudomonadati</taxon>
        <taxon>Thermodesulfobacteriota</taxon>
        <taxon>Desulfobulbia</taxon>
        <taxon>Desulfobulbales</taxon>
        <taxon>Desulfobulbaceae</taxon>
        <taxon>Candidatus Desulfatifera</taxon>
    </lineage>
</organism>
<name>A0A8J6TCW4_9BACT</name>
<comment type="subcellular location">
    <subcellularLocation>
        <location evidence="2 9">Cytoplasm</location>
    </subcellularLocation>
</comment>
<feature type="site" description="Important for substrate specificity" evidence="9">
    <location>
        <position position="19"/>
    </location>
</feature>
<comment type="caution">
    <text evidence="10">The sequence shown here is derived from an EMBL/GenBank/DDBJ whole genome shotgun (WGS) entry which is preliminary data.</text>
</comment>
<evidence type="ECO:0000256" key="2">
    <source>
        <dbReference type="ARBA" id="ARBA00004496"/>
    </source>
</evidence>
<evidence type="ECO:0000256" key="9">
    <source>
        <dbReference type="HAMAP-Rule" id="MF_00528"/>
    </source>
</evidence>
<gene>
    <name evidence="10" type="primary">maf</name>
    <name evidence="10" type="ORF">H8E79_00730</name>
</gene>
<comment type="catalytic activity">
    <reaction evidence="6">
        <text>N(7)-methyl-GTP + H2O = N(7)-methyl-GMP + diphosphate + H(+)</text>
        <dbReference type="Rhea" id="RHEA:58744"/>
        <dbReference type="ChEBI" id="CHEBI:15377"/>
        <dbReference type="ChEBI" id="CHEBI:15378"/>
        <dbReference type="ChEBI" id="CHEBI:33019"/>
        <dbReference type="ChEBI" id="CHEBI:58285"/>
        <dbReference type="ChEBI" id="CHEBI:87133"/>
    </reaction>
</comment>
<comment type="catalytic activity">
    <reaction evidence="9">
        <text>dTTP + H2O = dTMP + diphosphate + H(+)</text>
        <dbReference type="Rhea" id="RHEA:28534"/>
        <dbReference type="ChEBI" id="CHEBI:15377"/>
        <dbReference type="ChEBI" id="CHEBI:15378"/>
        <dbReference type="ChEBI" id="CHEBI:33019"/>
        <dbReference type="ChEBI" id="CHEBI:37568"/>
        <dbReference type="ChEBI" id="CHEBI:63528"/>
        <dbReference type="EC" id="3.6.1.9"/>
    </reaction>
</comment>
<comment type="function">
    <text evidence="9">Nucleoside triphosphate pyrophosphatase that hydrolyzes dTTP and UTP. May have a dual role in cell division arrest and in preventing the incorporation of modified nucleotides into cellular nucleic acids.</text>
</comment>
<comment type="function">
    <text evidence="7">Nucleoside triphosphate pyrophosphatase that hydrolyzes 7-methyl-GTP (m(7)GTP). May have a dual role in cell division arrest and in preventing the incorporation of modified nucleotides into cellular nucleic acids.</text>
</comment>
<dbReference type="PANTHER" id="PTHR43213:SF5">
    <property type="entry name" value="BIFUNCTIONAL DTTP_UTP PYROPHOSPHATASE_METHYLTRANSFERASE PROTEIN-RELATED"/>
    <property type="match status" value="1"/>
</dbReference>
<dbReference type="Gene3D" id="3.90.950.10">
    <property type="match status" value="1"/>
</dbReference>
<dbReference type="PIRSF" id="PIRSF006305">
    <property type="entry name" value="Maf"/>
    <property type="match status" value="1"/>
</dbReference>
<evidence type="ECO:0000256" key="4">
    <source>
        <dbReference type="ARBA" id="ARBA00022801"/>
    </source>
</evidence>
<keyword evidence="5 9" id="KW-0546">Nucleotide metabolism</keyword>
<reference evidence="10 11" key="1">
    <citation type="submission" date="2020-08" db="EMBL/GenBank/DDBJ databases">
        <title>Bridging the membrane lipid divide: bacteria of the FCB group superphylum have the potential to synthesize archaeal ether lipids.</title>
        <authorList>
            <person name="Villanueva L."/>
            <person name="Von Meijenfeldt F.A.B."/>
            <person name="Westbye A.B."/>
            <person name="Yadav S."/>
            <person name="Hopmans E.C."/>
            <person name="Dutilh B.E."/>
            <person name="Sinninghe Damste J.S."/>
        </authorList>
    </citation>
    <scope>NUCLEOTIDE SEQUENCE [LARGE SCALE GENOMIC DNA]</scope>
    <source>
        <strain evidence="10">NIOZ-UU81</strain>
    </source>
</reference>